<evidence type="ECO:0000256" key="2">
    <source>
        <dbReference type="SAM" id="Phobius"/>
    </source>
</evidence>
<dbReference type="OrthoDB" id="2087125at2"/>
<keyword evidence="2" id="KW-0472">Membrane</keyword>
<sequence>MRKHYGKKTGRRRAPSRNGLVKWIAGFAMLNGAIWLFMSYVLAYCGTESLRALCVTLAAEVIGAAAVYQIKAPLEGPDQRRERDGAVNKRKEDEKDEEE</sequence>
<dbReference type="EMBL" id="FWXW01000018">
    <property type="protein sequence ID" value="SMC92120.1"/>
    <property type="molecule type" value="Genomic_DNA"/>
</dbReference>
<protein>
    <submittedName>
        <fullName evidence="3">Uncharacterized protein</fullName>
    </submittedName>
</protein>
<reference evidence="3 4" key="1">
    <citation type="submission" date="2017-04" db="EMBL/GenBank/DDBJ databases">
        <authorList>
            <person name="Afonso C.L."/>
            <person name="Miller P.J."/>
            <person name="Scott M.A."/>
            <person name="Spackman E."/>
            <person name="Goraichik I."/>
            <person name="Dimitrov K.M."/>
            <person name="Suarez D.L."/>
            <person name="Swayne D.E."/>
        </authorList>
    </citation>
    <scope>NUCLEOTIDE SEQUENCE [LARGE SCALE GENOMIC DNA]</scope>
    <source>
        <strain evidence="3 4">DSM 12816</strain>
    </source>
</reference>
<evidence type="ECO:0000256" key="1">
    <source>
        <dbReference type="SAM" id="MobiDB-lite"/>
    </source>
</evidence>
<gene>
    <name evidence="3" type="ORF">SAMN02745168_0334</name>
</gene>
<proteinExistence type="predicted"/>
<feature type="region of interest" description="Disordered" evidence="1">
    <location>
        <begin position="78"/>
        <end position="99"/>
    </location>
</feature>
<feature type="transmembrane region" description="Helical" evidence="2">
    <location>
        <begin position="20"/>
        <end position="43"/>
    </location>
</feature>
<keyword evidence="4" id="KW-1185">Reference proteome</keyword>
<organism evidence="3 4">
    <name type="scientific">Papillibacter cinnamivorans DSM 12816</name>
    <dbReference type="NCBI Taxonomy" id="1122930"/>
    <lineage>
        <taxon>Bacteria</taxon>
        <taxon>Bacillati</taxon>
        <taxon>Bacillota</taxon>
        <taxon>Clostridia</taxon>
        <taxon>Eubacteriales</taxon>
        <taxon>Oscillospiraceae</taxon>
        <taxon>Papillibacter</taxon>
    </lineage>
</organism>
<dbReference type="RefSeq" id="WP_143807044.1">
    <property type="nucleotide sequence ID" value="NZ_FWXW01000018.1"/>
</dbReference>
<keyword evidence="2" id="KW-0812">Transmembrane</keyword>
<keyword evidence="2" id="KW-1133">Transmembrane helix</keyword>
<accession>A0A1W2D3L9</accession>
<name>A0A1W2D3L9_9FIRM</name>
<evidence type="ECO:0000313" key="3">
    <source>
        <dbReference type="EMBL" id="SMC92120.1"/>
    </source>
</evidence>
<dbReference type="AlphaFoldDB" id="A0A1W2D3L9"/>
<feature type="compositionally biased region" description="Basic and acidic residues" evidence="1">
    <location>
        <begin position="78"/>
        <end position="93"/>
    </location>
</feature>
<dbReference type="Proteomes" id="UP000192790">
    <property type="component" value="Unassembled WGS sequence"/>
</dbReference>
<evidence type="ECO:0000313" key="4">
    <source>
        <dbReference type="Proteomes" id="UP000192790"/>
    </source>
</evidence>